<sequence precursor="true">NLHTQLTTSMGRAKFAGKIACKIILIRILKVHYAIFNPNRVVRFNSSLKSVSTALYKRC</sequence>
<dbReference type="EMBL" id="KU315175">
    <property type="protein sequence ID" value="ANF99507.1"/>
    <property type="molecule type" value="Genomic_RNA"/>
</dbReference>
<feature type="non-terminal residue" evidence="1">
    <location>
        <position position="1"/>
    </location>
</feature>
<proteinExistence type="predicted"/>
<organism evidence="1">
    <name type="scientific">Moroccan watermelon mosaic virus</name>
    <dbReference type="NCBI Taxonomy" id="167129"/>
    <lineage>
        <taxon>Viruses</taxon>
        <taxon>Riboviria</taxon>
        <taxon>Orthornavirae</taxon>
        <taxon>Pisuviricota</taxon>
        <taxon>Stelpaviricetes</taxon>
        <taxon>Patatavirales</taxon>
        <taxon>Potyviridae</taxon>
        <taxon>Potyvirus</taxon>
        <taxon>Potyvirus citrullimoroccense</taxon>
    </lineage>
</organism>
<protein>
    <submittedName>
        <fullName evidence="1">PIPO</fullName>
    </submittedName>
</protein>
<name>A0A172ZPL5_9POTV</name>
<accession>A0A172ZPL5</accession>
<evidence type="ECO:0000313" key="1">
    <source>
        <dbReference type="EMBL" id="ANF99507.1"/>
    </source>
</evidence>
<reference evidence="1" key="1">
    <citation type="submission" date="2015-12" db="EMBL/GenBank/DDBJ databases">
        <title>Genome sequence analysis of two South African isolates of Moroccan watermelon mosaic virus infecting cucurbits.</title>
        <authorList>
            <person name="Ibaba J.D."/>
            <person name="Laing M.D."/>
            <person name="Gubba A."/>
        </authorList>
    </citation>
    <scope>NUCLEOTIDE SEQUENCE</scope>
    <source>
        <strain evidence="1">RSA_Marrow</strain>
    </source>
</reference>